<evidence type="ECO:0000313" key="6">
    <source>
        <dbReference type="EnsemblMetazoa" id="SMAR011497-PA"/>
    </source>
</evidence>
<evidence type="ECO:0000259" key="5">
    <source>
        <dbReference type="SMART" id="SM00382"/>
    </source>
</evidence>
<feature type="compositionally biased region" description="Low complexity" evidence="4">
    <location>
        <begin position="102"/>
        <end position="112"/>
    </location>
</feature>
<feature type="region of interest" description="Disordered" evidence="4">
    <location>
        <begin position="1434"/>
        <end position="1456"/>
    </location>
</feature>
<feature type="compositionally biased region" description="Basic residues" evidence="4">
    <location>
        <begin position="831"/>
        <end position="844"/>
    </location>
</feature>
<feature type="compositionally biased region" description="Basic and acidic residues" evidence="4">
    <location>
        <begin position="917"/>
        <end position="927"/>
    </location>
</feature>
<dbReference type="InterPro" id="IPR003959">
    <property type="entry name" value="ATPase_AAA_core"/>
</dbReference>
<feature type="coiled-coil region" evidence="3">
    <location>
        <begin position="1245"/>
        <end position="1314"/>
    </location>
</feature>
<feature type="region of interest" description="Disordered" evidence="4">
    <location>
        <begin position="39"/>
        <end position="113"/>
    </location>
</feature>
<feature type="region of interest" description="Disordered" evidence="4">
    <location>
        <begin position="2018"/>
        <end position="2054"/>
    </location>
</feature>
<dbReference type="InterPro" id="IPR039041">
    <property type="entry name" value="Nav/unc-53"/>
</dbReference>
<dbReference type="PANTHER" id="PTHR12784">
    <property type="entry name" value="STEERIN"/>
    <property type="match status" value="1"/>
</dbReference>
<accession>T1JCI4</accession>
<dbReference type="Pfam" id="PF25408">
    <property type="entry name" value="AAA_lid_NAV1"/>
    <property type="match status" value="1"/>
</dbReference>
<reference evidence="6" key="2">
    <citation type="submission" date="2015-02" db="UniProtKB">
        <authorList>
            <consortium name="EnsemblMetazoa"/>
        </authorList>
    </citation>
    <scope>IDENTIFICATION</scope>
</reference>
<dbReference type="FunFam" id="3.40.50.300:FF:000316">
    <property type="entry name" value="Putative neuron navigator 3"/>
    <property type="match status" value="1"/>
</dbReference>
<dbReference type="EnsemblMetazoa" id="SMAR011497-RA">
    <property type="protein sequence ID" value="SMAR011497-PA"/>
    <property type="gene ID" value="SMAR011497"/>
</dbReference>
<feature type="compositionally biased region" description="Basic and acidic residues" evidence="4">
    <location>
        <begin position="225"/>
        <end position="246"/>
    </location>
</feature>
<feature type="compositionally biased region" description="Low complexity" evidence="4">
    <location>
        <begin position="39"/>
        <end position="62"/>
    </location>
</feature>
<dbReference type="GO" id="GO:0005524">
    <property type="term" value="F:ATP binding"/>
    <property type="evidence" value="ECO:0007669"/>
    <property type="project" value="InterPro"/>
</dbReference>
<feature type="compositionally biased region" description="Polar residues" evidence="4">
    <location>
        <begin position="732"/>
        <end position="749"/>
    </location>
</feature>
<dbReference type="SUPFAM" id="SSF52540">
    <property type="entry name" value="P-loop containing nucleoside triphosphate hydrolases"/>
    <property type="match status" value="1"/>
</dbReference>
<dbReference type="Pfam" id="PF23092">
    <property type="entry name" value="Ubiquitin_6"/>
    <property type="match status" value="1"/>
</dbReference>
<dbReference type="OMA" id="PRNCFDD"/>
<dbReference type="InterPro" id="IPR027417">
    <property type="entry name" value="P-loop_NTPase"/>
</dbReference>
<feature type="compositionally biased region" description="Low complexity" evidence="4">
    <location>
        <begin position="1169"/>
        <end position="1180"/>
    </location>
</feature>
<feature type="coiled-coil region" evidence="3">
    <location>
        <begin position="1470"/>
        <end position="1525"/>
    </location>
</feature>
<dbReference type="Proteomes" id="UP000014500">
    <property type="component" value="Unassembled WGS sequence"/>
</dbReference>
<dbReference type="PANTHER" id="PTHR12784:SF28">
    <property type="entry name" value="PROTEIN SICKIE"/>
    <property type="match status" value="1"/>
</dbReference>
<feature type="compositionally biased region" description="Polar residues" evidence="4">
    <location>
        <begin position="880"/>
        <end position="893"/>
    </location>
</feature>
<protein>
    <recommendedName>
        <fullName evidence="5">AAA+ ATPase domain-containing protein</fullName>
    </recommendedName>
</protein>
<feature type="compositionally biased region" description="Polar residues" evidence="4">
    <location>
        <begin position="172"/>
        <end position="184"/>
    </location>
</feature>
<keyword evidence="7" id="KW-1185">Reference proteome</keyword>
<dbReference type="GO" id="GO:0022008">
    <property type="term" value="P:neurogenesis"/>
    <property type="evidence" value="ECO:0007669"/>
    <property type="project" value="InterPro"/>
</dbReference>
<feature type="compositionally biased region" description="Polar residues" evidence="4">
    <location>
        <begin position="1989"/>
        <end position="2004"/>
    </location>
</feature>
<feature type="region of interest" description="Disordered" evidence="4">
    <location>
        <begin position="662"/>
        <end position="927"/>
    </location>
</feature>
<feature type="compositionally biased region" description="Low complexity" evidence="4">
    <location>
        <begin position="2020"/>
        <end position="2038"/>
    </location>
</feature>
<feature type="region of interest" description="Disordered" evidence="4">
    <location>
        <begin position="1342"/>
        <end position="1363"/>
    </location>
</feature>
<feature type="region of interest" description="Disordered" evidence="4">
    <location>
        <begin position="373"/>
        <end position="427"/>
    </location>
</feature>
<keyword evidence="2 3" id="KW-0175">Coiled coil</keyword>
<feature type="domain" description="AAA+ ATPase" evidence="5">
    <location>
        <begin position="1713"/>
        <end position="1866"/>
    </location>
</feature>
<evidence type="ECO:0000256" key="4">
    <source>
        <dbReference type="SAM" id="MobiDB-lite"/>
    </source>
</evidence>
<dbReference type="STRING" id="126957.T1JCI4"/>
<dbReference type="EMBL" id="JH432065">
    <property type="status" value="NOT_ANNOTATED_CDS"/>
    <property type="molecule type" value="Genomic_DNA"/>
</dbReference>
<dbReference type="HOGENOM" id="CLU_234218_0_0_1"/>
<dbReference type="eggNOG" id="ENOG502QPT3">
    <property type="taxonomic scope" value="Eukaryota"/>
</dbReference>
<feature type="region of interest" description="Disordered" evidence="4">
    <location>
        <begin position="1982"/>
        <end position="2006"/>
    </location>
</feature>
<dbReference type="InterPro" id="IPR003593">
    <property type="entry name" value="AAA+_ATPase"/>
</dbReference>
<reference evidence="7" key="1">
    <citation type="submission" date="2011-05" db="EMBL/GenBank/DDBJ databases">
        <authorList>
            <person name="Richards S.R."/>
            <person name="Qu J."/>
            <person name="Jiang H."/>
            <person name="Jhangiani S.N."/>
            <person name="Agravi P."/>
            <person name="Goodspeed R."/>
            <person name="Gross S."/>
            <person name="Mandapat C."/>
            <person name="Jackson L."/>
            <person name="Mathew T."/>
            <person name="Pu L."/>
            <person name="Thornton R."/>
            <person name="Saada N."/>
            <person name="Wilczek-Boney K.B."/>
            <person name="Lee S."/>
            <person name="Kovar C."/>
            <person name="Wu Y."/>
            <person name="Scherer S.E."/>
            <person name="Worley K.C."/>
            <person name="Muzny D.M."/>
            <person name="Gibbs R."/>
        </authorList>
    </citation>
    <scope>NUCLEOTIDE SEQUENCE</scope>
    <source>
        <strain evidence="7">Brora</strain>
    </source>
</reference>
<feature type="compositionally biased region" description="Basic and acidic residues" evidence="4">
    <location>
        <begin position="772"/>
        <end position="796"/>
    </location>
</feature>
<feature type="compositionally biased region" description="Polar residues" evidence="4">
    <location>
        <begin position="89"/>
        <end position="101"/>
    </location>
</feature>
<feature type="compositionally biased region" description="Low complexity" evidence="4">
    <location>
        <begin position="720"/>
        <end position="731"/>
    </location>
</feature>
<feature type="region of interest" description="Disordered" evidence="4">
    <location>
        <begin position="1408"/>
        <end position="1427"/>
    </location>
</feature>
<feature type="compositionally biased region" description="Polar residues" evidence="4">
    <location>
        <begin position="664"/>
        <end position="680"/>
    </location>
</feature>
<dbReference type="InterPro" id="IPR057126">
    <property type="entry name" value="NAV1-like_ubiquitin-like"/>
</dbReference>
<comment type="similarity">
    <text evidence="1">Belongs to the Nav/unc-53 family.</text>
</comment>
<feature type="compositionally biased region" description="Polar residues" evidence="4">
    <location>
        <begin position="1434"/>
        <end position="1445"/>
    </location>
</feature>
<feature type="compositionally biased region" description="Low complexity" evidence="4">
    <location>
        <begin position="136"/>
        <end position="152"/>
    </location>
</feature>
<name>T1JCI4_STRMM</name>
<evidence type="ECO:0000256" key="2">
    <source>
        <dbReference type="ARBA" id="ARBA00023054"/>
    </source>
</evidence>
<evidence type="ECO:0000256" key="1">
    <source>
        <dbReference type="ARBA" id="ARBA00006255"/>
    </source>
</evidence>
<dbReference type="Gene3D" id="3.40.50.300">
    <property type="entry name" value="P-loop containing nucleotide triphosphate hydrolases"/>
    <property type="match status" value="1"/>
</dbReference>
<dbReference type="Pfam" id="PF00004">
    <property type="entry name" value="AAA"/>
    <property type="match status" value="1"/>
</dbReference>
<proteinExistence type="inferred from homology"/>
<dbReference type="InterPro" id="IPR057568">
    <property type="entry name" value="CortBP2_NAV1-like_AAA_lid"/>
</dbReference>
<sequence length="2054" mass="224421">MEENLRFCEIICKGKMFLMNWCSIRRRIKIFIWRSGSSQHASKTPSASSSRSASPSASSIHSFIPQPTTGKPAPSNKHTQEKQQYRPVAQSNKSNVTSRHLNSASTTTSNTNLGKNSMLDKFKFFNSKDKSERSKAVSVSKRTSSSSGFSSARSEKSDSSTSLCSEPKLPVTTISSDVPDNISSLGGVKNLARKTFGKSTNNNEQKPAVKPVIQKSVGKTLIVKDSAKSRGDEKPSRSEASAKSDDVVQIEDLDDECGVRNRHQQSDNGKDYTGALDLENHIKQSKISLIPKGDKVKAGKFAEGKDGGSTAVVSPTSTMNPGFASNACSIPKPTAAIKGTTKISKDEKSILTNTVTAQVKTVRTNPIATAKVHATPSTNISKHSVKPLKSDASTLTDPPKPVSLSQSSFPRNAKSDRKRSDNNPTNVSIAMVSPMQSIGKEVSQEQIIQHRSSPKLSTHSKVETTFDNTDKVITRETSLSNPAQETTFSEEADDIMVNIKPMQPMMRASPYSYTRNLGVYSLSRSVAPSLHVSHLGLHNERGQRITAHHDHSGIYASSMKCVANPTMLDADYACNVDHVSMSNGYMSDGDMLRSGRSDDIGSGYMSEGGASLYARRVQARLREGLAAVKECMQKSTSYISSDNYDDSSSVSSGISDTIAEMSTDENLTTSSVSSEHTNPYASLKRMPKELLNRAQYYTGNDNGDRSKRTQEVVNCGRSSGGSSKSSAFKSSTGQQTESSAFRQVSSSATGWKKYPSDRDPMRTIVEAPTRYPQDRMDLLRRGKSDLDPTKTRDKRGSNGTSSGMLRKSTTIMGAALTTGLQDKSGNNNSPKSKRRSSSSQGKHRTSSENLNKDKTSPRTSRSGSLEPQSSSNDRRVQNVRAMNNISTSNGKRPTSTGSASSSGSNRSGGSKVSGKRSSSDKLSDAGKEALLDTASPYEAMRNYIGLSAIPRPSSVPPKMENCRGSLEHKTRSKINPHAMTEYPHSDCDYGRNSLGRKPKQYYVTSPTHGMRDRVFGSRGALNNSPTPEYSILSHASRESCGNSNYAWLRQSPSVVSSLSGVQNPRICGSLTEAESMESLASLSSVHSQLQHARANSLTPARLLLHQREINASTGPRLARSNSIRSTKSEKLYPSMMQRSGDIDNFLSGPLSVSTHSSPHKELRHHHHTSQPTSPTLTHQTNSSYGYAISTASSSAPAATMISPYMGSLLSKINVKDGDLHGSSLSLGSTNSSIYSTVDDKNNHEIHKLRRELIEAHDKVQNLTSQLSGNAHVVAAFEQSLSNMTCRLQTLTANAEQKDCELDELRSTIDSLRKRSVDAGLNPANFQSTPHLTPHLVRRHTFNSSKDSASLQEHRISRQLSTDSMSSINSASSACSVASQTSGNSQKSTDAFNLKKKKKKGWLRSSFSKAFSRSKKNKNGSVSDVEDLRQLQSVPNSPLLNSSHAANGQGMKVSHSSSAIYDKNEEDAPEVQELQKQLREKDMVLTDIRLEALSSAHQLESLKETVTKMKSEMNNLKHDNERLQKLVSTKSLTSSQSSLQITDSLDHRLSASEMSAPSSVDMLLADATDKTTGKKVSISVLLGCHGIYEKYIKSVEGQQVAEIIIGGIYISGKTKWDLLDSAVRRTFKEYVLRVDPVSNLGLNAESVISYHIGEVARSKDSDIPDLLPCGYIIGDEANIRVVLKGTKQNSVDALAFETLIPKSIIQRYISLLSEHRRIILCGPSGTGKTYLAERLSEFLVLRSGKDLTPGVIATFSVDHKSAKELRQYLSNVAEQCESSNPSELPSVIILDNLHHVGSLGEVFNGFLNAKYQNPYIIGTMNQTTCSTTNLQLHHNFRWILCANHMEPVKGFLGRYLRRKLIEHEVKTGESNNDLTKVVDWMSKVWQHLNKFLETHSSSDVTIGPRLFLSCPNDISSSQVWFTDLWNYSVVPYLLDAIREGLQLYGRRAPWEDPAAWVLESYPWPPGSPPSDWPSLLRLRPEDVGYDGNLGPSSGNPKSAHGTGNETDPLLSMLMRLQEAASYSSPQSNDSDSVSVDSSSLQTDETCSGVESTMYR</sequence>
<feature type="compositionally biased region" description="Polar residues" evidence="4">
    <location>
        <begin position="797"/>
        <end position="811"/>
    </location>
</feature>
<feature type="compositionally biased region" description="Low complexity" evidence="4">
    <location>
        <begin position="894"/>
        <end position="916"/>
    </location>
</feature>
<feature type="compositionally biased region" description="Polar residues" evidence="4">
    <location>
        <begin position="857"/>
        <end position="871"/>
    </location>
</feature>
<evidence type="ECO:0000313" key="7">
    <source>
        <dbReference type="Proteomes" id="UP000014500"/>
    </source>
</evidence>
<organism evidence="6 7">
    <name type="scientific">Strigamia maritima</name>
    <name type="common">European centipede</name>
    <name type="synonym">Geophilus maritimus</name>
    <dbReference type="NCBI Taxonomy" id="126957"/>
    <lineage>
        <taxon>Eukaryota</taxon>
        <taxon>Metazoa</taxon>
        <taxon>Ecdysozoa</taxon>
        <taxon>Arthropoda</taxon>
        <taxon>Myriapoda</taxon>
        <taxon>Chilopoda</taxon>
        <taxon>Pleurostigmophora</taxon>
        <taxon>Geophilomorpha</taxon>
        <taxon>Linotaeniidae</taxon>
        <taxon>Strigamia</taxon>
    </lineage>
</organism>
<evidence type="ECO:0000256" key="3">
    <source>
        <dbReference type="SAM" id="Coils"/>
    </source>
</evidence>
<feature type="region of interest" description="Disordered" evidence="4">
    <location>
        <begin position="1149"/>
        <end position="1181"/>
    </location>
</feature>
<feature type="region of interest" description="Disordered" evidence="4">
    <location>
        <begin position="130"/>
        <end position="250"/>
    </location>
</feature>
<feature type="compositionally biased region" description="Polar residues" evidence="4">
    <location>
        <begin position="2039"/>
        <end position="2054"/>
    </location>
</feature>
<dbReference type="GO" id="GO:0016887">
    <property type="term" value="F:ATP hydrolysis activity"/>
    <property type="evidence" value="ECO:0007669"/>
    <property type="project" value="InterPro"/>
</dbReference>
<dbReference type="SMART" id="SM00382">
    <property type="entry name" value="AAA"/>
    <property type="match status" value="1"/>
</dbReference>